<evidence type="ECO:0000256" key="1">
    <source>
        <dbReference type="ARBA" id="ARBA00023127"/>
    </source>
</evidence>
<dbReference type="Pfam" id="PF00134">
    <property type="entry name" value="Cyclin_N"/>
    <property type="match status" value="1"/>
</dbReference>
<evidence type="ECO:0000259" key="4">
    <source>
        <dbReference type="SMART" id="SM00385"/>
    </source>
</evidence>
<dbReference type="InterPro" id="IPR013763">
    <property type="entry name" value="Cyclin-like_dom"/>
</dbReference>
<dbReference type="InterPro" id="IPR031658">
    <property type="entry name" value="Cyclin_C_2"/>
</dbReference>
<dbReference type="OrthoDB" id="340962at2759"/>
<evidence type="ECO:0000313" key="7">
    <source>
        <dbReference type="Proteomes" id="UP000242525"/>
    </source>
</evidence>
<dbReference type="CDD" id="cd20524">
    <property type="entry name" value="CYCLIN_CCNH_rpt1"/>
    <property type="match status" value="1"/>
</dbReference>
<dbReference type="STRING" id="1173061.A0A0J9X6Q7"/>
<evidence type="ECO:0000313" key="5">
    <source>
        <dbReference type="EMBL" id="CDO52855.1"/>
    </source>
</evidence>
<dbReference type="EMBL" id="CCBN010000004">
    <property type="protein sequence ID" value="CDO52855.1"/>
    <property type="molecule type" value="Genomic_DNA"/>
</dbReference>
<keyword evidence="5" id="KW-0418">Kinase</keyword>
<feature type="compositionally biased region" description="Low complexity" evidence="3">
    <location>
        <begin position="334"/>
        <end position="361"/>
    </location>
</feature>
<evidence type="ECO:0000256" key="2">
    <source>
        <dbReference type="RuleBase" id="RU000383"/>
    </source>
</evidence>
<feature type="domain" description="Cyclin-like" evidence="4">
    <location>
        <begin position="81"/>
        <end position="163"/>
    </location>
</feature>
<evidence type="ECO:0000256" key="3">
    <source>
        <dbReference type="SAM" id="MobiDB-lite"/>
    </source>
</evidence>
<dbReference type="GO" id="GO:0016301">
    <property type="term" value="F:kinase activity"/>
    <property type="evidence" value="ECO:0007669"/>
    <property type="project" value="UniProtKB-KW"/>
</dbReference>
<dbReference type="CDD" id="cd20525">
    <property type="entry name" value="CYCLIN_CCNH_rpt2"/>
    <property type="match status" value="1"/>
</dbReference>
<dbReference type="InterPro" id="IPR036915">
    <property type="entry name" value="Cyclin-like_sf"/>
</dbReference>
<reference evidence="5 7" key="1">
    <citation type="submission" date="2014-03" db="EMBL/GenBank/DDBJ databases">
        <authorList>
            <person name="Casaregola S."/>
        </authorList>
    </citation>
    <scope>NUCLEOTIDE SEQUENCE [LARGE SCALE GENOMIC DNA]</scope>
    <source>
        <strain evidence="5 7">CLIB 918</strain>
    </source>
</reference>
<dbReference type="Gene3D" id="1.10.472.10">
    <property type="entry name" value="Cyclin-like"/>
    <property type="match status" value="2"/>
</dbReference>
<organism evidence="5 7">
    <name type="scientific">Geotrichum candidum</name>
    <name type="common">Oospora lactis</name>
    <name type="synonym">Dipodascus geotrichum</name>
    <dbReference type="NCBI Taxonomy" id="1173061"/>
    <lineage>
        <taxon>Eukaryota</taxon>
        <taxon>Fungi</taxon>
        <taxon>Dikarya</taxon>
        <taxon>Ascomycota</taxon>
        <taxon>Saccharomycotina</taxon>
        <taxon>Dipodascomycetes</taxon>
        <taxon>Dipodascales</taxon>
        <taxon>Dipodascaceae</taxon>
        <taxon>Geotrichum</taxon>
    </lineage>
</organism>
<dbReference type="GO" id="GO:0006357">
    <property type="term" value="P:regulation of transcription by RNA polymerase II"/>
    <property type="evidence" value="ECO:0007669"/>
    <property type="project" value="InterPro"/>
</dbReference>
<feature type="compositionally biased region" description="Basic and acidic residues" evidence="3">
    <location>
        <begin position="323"/>
        <end position="332"/>
    </location>
</feature>
<keyword evidence="7" id="KW-1185">Reference proteome</keyword>
<dbReference type="EMBL" id="QQZK01000167">
    <property type="protein sequence ID" value="KAF5094855.1"/>
    <property type="molecule type" value="Genomic_DNA"/>
</dbReference>
<dbReference type="Proteomes" id="UP000750522">
    <property type="component" value="Unassembled WGS sequence"/>
</dbReference>
<keyword evidence="5" id="KW-0808">Transferase</keyword>
<comment type="caution">
    <text evidence="5">The sequence shown here is derived from an EMBL/GenBank/DDBJ whole genome shotgun (WGS) entry which is preliminary data.</text>
</comment>
<gene>
    <name evidence="5" type="ORF">BN980_GECA04s00560g</name>
    <name evidence="6" type="ORF">DV451_004891</name>
</gene>
<dbReference type="Pfam" id="PF16899">
    <property type="entry name" value="Cyclin_C_2"/>
    <property type="match status" value="1"/>
</dbReference>
<evidence type="ECO:0000313" key="6">
    <source>
        <dbReference type="EMBL" id="KAF5094855.1"/>
    </source>
</evidence>
<proteinExistence type="inferred from homology"/>
<dbReference type="SMART" id="SM00385">
    <property type="entry name" value="CYCLIN"/>
    <property type="match status" value="1"/>
</dbReference>
<dbReference type="InterPro" id="IPR043198">
    <property type="entry name" value="Cyclin/Ssn8"/>
</dbReference>
<accession>A0A0J9X6Q7</accession>
<dbReference type="Proteomes" id="UP000242525">
    <property type="component" value="Unassembled WGS sequence"/>
</dbReference>
<dbReference type="AlphaFoldDB" id="A0A0J9X6Q7"/>
<feature type="region of interest" description="Disordered" evidence="3">
    <location>
        <begin position="308"/>
        <end position="361"/>
    </location>
</feature>
<protein>
    <submittedName>
        <fullName evidence="5">Similar to Saccharomyces cerevisiae YPR025C CCL1 Cyclin associated with protein kinase Kin28p</fullName>
    </submittedName>
</protein>
<dbReference type="SUPFAM" id="SSF47954">
    <property type="entry name" value="Cyclin-like"/>
    <property type="match status" value="2"/>
</dbReference>
<name>A0A0J9X6Q7_GEOCN</name>
<reference evidence="6" key="2">
    <citation type="journal article" date="2020" name="Front. Microbiol.">
        <title>Phenotypic and Genetic Characterization of the Cheese Ripening Yeast Geotrichum candidum.</title>
        <authorList>
            <person name="Perkins V."/>
            <person name="Vignola S."/>
            <person name="Lessard M.H."/>
            <person name="Plante P.L."/>
            <person name="Corbeil J."/>
            <person name="Dugat-Bony E."/>
            <person name="Frenette M."/>
            <person name="Labrie S."/>
        </authorList>
    </citation>
    <scope>NUCLEOTIDE SEQUENCE</scope>
    <source>
        <strain evidence="6">LMA-70</strain>
    </source>
</reference>
<dbReference type="GO" id="GO:0016538">
    <property type="term" value="F:cyclin-dependent protein serine/threonine kinase regulator activity"/>
    <property type="evidence" value="ECO:0007669"/>
    <property type="project" value="InterPro"/>
</dbReference>
<keyword evidence="1 2" id="KW-0195">Cyclin</keyword>
<reference evidence="6" key="3">
    <citation type="submission" date="2020-01" db="EMBL/GenBank/DDBJ databases">
        <authorList>
            <person name="Perkins V."/>
            <person name="Lessard M.-H."/>
            <person name="Dugat-Bony E."/>
            <person name="Frenette M."/>
            <person name="Labrie S."/>
        </authorList>
    </citation>
    <scope>NUCLEOTIDE SEQUENCE</scope>
    <source>
        <strain evidence="6">LMA-70</strain>
    </source>
</reference>
<dbReference type="PANTHER" id="PTHR10026">
    <property type="entry name" value="CYCLIN"/>
    <property type="match status" value="1"/>
</dbReference>
<sequence length="361" mass="40661">MTQQSHQITDDELYRNTSQYRLWSMTKEKLAELRHSVHDKAVDKVRQVLLEKVASLFTPEQIEDLILTYEEEQLLVLAYASKIERIALSFQMPSQVKATAVSYFKKFYLVHSVMDYHPKNVMYTCVFLAAKAENHFIPVTTFCKSLPKSEPAHILDLEFLVLESLSFTLLVQNGIRPLHGFFLDLQVVLPSTSKPELSNVLTRARDILLRGLLSDAHFHFTPPQIALAGLSLSNEDLVKKYLELKFSTKDISVNTSGEGIHALSVLFEVLKECKQTLQDFRVPESAHEKEIDKKLYRLLHPNKFLNQNKRKLERANSTATPETEPKRVRVNEEGASASAGGDTSADASADASAGATTAGER</sequence>
<dbReference type="InterPro" id="IPR006671">
    <property type="entry name" value="Cyclin_N"/>
</dbReference>
<comment type="similarity">
    <text evidence="2">Belongs to the cyclin family.</text>
</comment>